<organism evidence="2 3">
    <name type="scientific">Pelagomonas calceolata</name>
    <dbReference type="NCBI Taxonomy" id="35677"/>
    <lineage>
        <taxon>Eukaryota</taxon>
        <taxon>Sar</taxon>
        <taxon>Stramenopiles</taxon>
        <taxon>Ochrophyta</taxon>
        <taxon>Pelagophyceae</taxon>
        <taxon>Pelagomonadales</taxon>
        <taxon>Pelagomonadaceae</taxon>
        <taxon>Pelagomonas</taxon>
    </lineage>
</organism>
<dbReference type="OrthoDB" id="40605at2759"/>
<dbReference type="EMBL" id="CAKKNE010000003">
    <property type="protein sequence ID" value="CAH0371491.1"/>
    <property type="molecule type" value="Genomic_DNA"/>
</dbReference>
<evidence type="ECO:0000313" key="2">
    <source>
        <dbReference type="EMBL" id="CAH0371491.1"/>
    </source>
</evidence>
<reference evidence="2" key="1">
    <citation type="submission" date="2021-11" db="EMBL/GenBank/DDBJ databases">
        <authorList>
            <consortium name="Genoscope - CEA"/>
            <person name="William W."/>
        </authorList>
    </citation>
    <scope>NUCLEOTIDE SEQUENCE</scope>
</reference>
<feature type="transmembrane region" description="Helical" evidence="1">
    <location>
        <begin position="278"/>
        <end position="300"/>
    </location>
</feature>
<comment type="caution">
    <text evidence="2">The sequence shown here is derived from an EMBL/GenBank/DDBJ whole genome shotgun (WGS) entry which is preliminary data.</text>
</comment>
<feature type="transmembrane region" description="Helical" evidence="1">
    <location>
        <begin position="127"/>
        <end position="149"/>
    </location>
</feature>
<protein>
    <submittedName>
        <fullName evidence="2">Uncharacterized protein</fullName>
    </submittedName>
</protein>
<evidence type="ECO:0000256" key="1">
    <source>
        <dbReference type="SAM" id="Phobius"/>
    </source>
</evidence>
<name>A0A8J2SNW1_9STRA</name>
<feature type="transmembrane region" description="Helical" evidence="1">
    <location>
        <begin position="169"/>
        <end position="190"/>
    </location>
</feature>
<gene>
    <name evidence="2" type="ORF">PECAL_3P14370</name>
</gene>
<sequence>MRTGNTMGRFSVALIACAAHAYQRPLSLDRPRLAPLRTQPDYLITDSADLSNRPPLTEALANPRDALAMALLAVGGRISLANVVGAYDTTYVDAERWAVALGAASAAAAVAQLVSKYNISPNERRGIIDDATVTAFAGAYSLAVSWLALRASTACPPGLSDYDAPCAALAVLVFAYGAVAPVLTLLGLYGSERPELSETETLRATGLVAIGTLGAIFIPDCVAFGLGSSAWWDRVSALHPSQQTLESSTSLFALFATEASMVAHRVGKAGCAPFAQIVPAFVVVCFALAIAPCVAALYWLGGDISFFSFYRD</sequence>
<accession>A0A8J2SNW1</accession>
<feature type="transmembrane region" description="Helical" evidence="1">
    <location>
        <begin position="202"/>
        <end position="227"/>
    </location>
</feature>
<keyword evidence="1" id="KW-1133">Transmembrane helix</keyword>
<keyword evidence="1" id="KW-0812">Transmembrane</keyword>
<dbReference type="AlphaFoldDB" id="A0A8J2SNW1"/>
<proteinExistence type="predicted"/>
<keyword evidence="3" id="KW-1185">Reference proteome</keyword>
<dbReference type="Proteomes" id="UP000789595">
    <property type="component" value="Unassembled WGS sequence"/>
</dbReference>
<keyword evidence="1" id="KW-0472">Membrane</keyword>
<evidence type="ECO:0000313" key="3">
    <source>
        <dbReference type="Proteomes" id="UP000789595"/>
    </source>
</evidence>